<dbReference type="GO" id="GO:0006396">
    <property type="term" value="P:RNA processing"/>
    <property type="evidence" value="ECO:0007669"/>
    <property type="project" value="InterPro"/>
</dbReference>
<feature type="domain" description="RNase III" evidence="2">
    <location>
        <begin position="167"/>
        <end position="221"/>
    </location>
</feature>
<feature type="chain" id="PRO_5032535016" description="RNase III domain-containing protein" evidence="1">
    <location>
        <begin position="23"/>
        <end position="221"/>
    </location>
</feature>
<dbReference type="InterPro" id="IPR008969">
    <property type="entry name" value="CarboxyPept-like_regulatory"/>
</dbReference>
<dbReference type="InterPro" id="IPR008972">
    <property type="entry name" value="Cupredoxin"/>
</dbReference>
<dbReference type="AlphaFoldDB" id="A0A839IRJ4"/>
<dbReference type="InterPro" id="IPR000999">
    <property type="entry name" value="RNase_III_dom"/>
</dbReference>
<comment type="caution">
    <text evidence="3">The sequence shown here is derived from an EMBL/GenBank/DDBJ whole genome shotgun (WGS) entry which is preliminary data.</text>
</comment>
<name>A0A839IRJ4_9GAMM</name>
<dbReference type="PROSITE" id="PS50142">
    <property type="entry name" value="RNASE_3_2"/>
    <property type="match status" value="1"/>
</dbReference>
<keyword evidence="4" id="KW-1185">Reference proteome</keyword>
<evidence type="ECO:0000256" key="1">
    <source>
        <dbReference type="SAM" id="SignalP"/>
    </source>
</evidence>
<sequence>MFKNIIHLSLLSSLAFSLHVHAAELSVSIRNQDGTTVDPVILFAEPLDHKAPDRVVQKVEIAQEGKAFAPFMTVMQHENSVMFTNRDDFTHHIYSISDDNRFSFKLKSDESHEMTPNITDSGHAQISMGCNIHDWMSGHLLVVNTPYFTRTNTDGQAQLQLEQAGQYKITLWHPQFRSDNQIYTRTIEFKGDTIIEWSLPETLVVRLPEASTEEFDFIEQY</sequence>
<reference evidence="3 4" key="1">
    <citation type="submission" date="2020-08" db="EMBL/GenBank/DDBJ databases">
        <title>Oceanospirillum sp. nov. isolated from marine sediment.</title>
        <authorList>
            <person name="Ji X."/>
        </authorList>
    </citation>
    <scope>NUCLEOTIDE SEQUENCE [LARGE SCALE GENOMIC DNA]</scope>
    <source>
        <strain evidence="3 4">D5</strain>
    </source>
</reference>
<protein>
    <recommendedName>
        <fullName evidence="2">RNase III domain-containing protein</fullName>
    </recommendedName>
</protein>
<keyword evidence="1" id="KW-0732">Signal</keyword>
<proteinExistence type="predicted"/>
<dbReference type="Gene3D" id="2.60.40.420">
    <property type="entry name" value="Cupredoxins - blue copper proteins"/>
    <property type="match status" value="1"/>
</dbReference>
<accession>A0A839IRJ4</accession>
<dbReference type="EMBL" id="JACJFM010000016">
    <property type="protein sequence ID" value="MBB1487568.1"/>
    <property type="molecule type" value="Genomic_DNA"/>
</dbReference>
<organism evidence="3 4">
    <name type="scientific">Oceanospirillum sediminis</name>
    <dbReference type="NCBI Taxonomy" id="2760088"/>
    <lineage>
        <taxon>Bacteria</taxon>
        <taxon>Pseudomonadati</taxon>
        <taxon>Pseudomonadota</taxon>
        <taxon>Gammaproteobacteria</taxon>
        <taxon>Oceanospirillales</taxon>
        <taxon>Oceanospirillaceae</taxon>
        <taxon>Oceanospirillum</taxon>
    </lineage>
</organism>
<evidence type="ECO:0000259" key="2">
    <source>
        <dbReference type="PROSITE" id="PS50142"/>
    </source>
</evidence>
<evidence type="ECO:0000313" key="3">
    <source>
        <dbReference type="EMBL" id="MBB1487568.1"/>
    </source>
</evidence>
<evidence type="ECO:0000313" key="4">
    <source>
        <dbReference type="Proteomes" id="UP000565262"/>
    </source>
</evidence>
<dbReference type="SUPFAM" id="SSF49464">
    <property type="entry name" value="Carboxypeptidase regulatory domain-like"/>
    <property type="match status" value="1"/>
</dbReference>
<dbReference type="RefSeq" id="WP_182809346.1">
    <property type="nucleotide sequence ID" value="NZ_JACJFM010000016.1"/>
</dbReference>
<dbReference type="Proteomes" id="UP000565262">
    <property type="component" value="Unassembled WGS sequence"/>
</dbReference>
<dbReference type="SUPFAM" id="SSF49503">
    <property type="entry name" value="Cupredoxins"/>
    <property type="match status" value="1"/>
</dbReference>
<gene>
    <name evidence="3" type="ORF">H4O21_13205</name>
</gene>
<feature type="signal peptide" evidence="1">
    <location>
        <begin position="1"/>
        <end position="22"/>
    </location>
</feature>
<dbReference type="GO" id="GO:0004525">
    <property type="term" value="F:ribonuclease III activity"/>
    <property type="evidence" value="ECO:0007669"/>
    <property type="project" value="InterPro"/>
</dbReference>